<evidence type="ECO:0000256" key="2">
    <source>
        <dbReference type="ARBA" id="ARBA00022829"/>
    </source>
</evidence>
<evidence type="ECO:0000259" key="4">
    <source>
        <dbReference type="Pfam" id="PF07557"/>
    </source>
</evidence>
<feature type="compositionally biased region" description="Polar residues" evidence="3">
    <location>
        <begin position="246"/>
        <end position="259"/>
    </location>
</feature>
<dbReference type="STRING" id="568069.A0A1J1HG14"/>
<feature type="region of interest" description="Disordered" evidence="3">
    <location>
        <begin position="183"/>
        <end position="290"/>
    </location>
</feature>
<dbReference type="GO" id="GO:0000775">
    <property type="term" value="C:chromosome, centromeric region"/>
    <property type="evidence" value="ECO:0007669"/>
    <property type="project" value="InterPro"/>
</dbReference>
<feature type="region of interest" description="Disordered" evidence="3">
    <location>
        <begin position="589"/>
        <end position="611"/>
    </location>
</feature>
<feature type="compositionally biased region" description="Polar residues" evidence="3">
    <location>
        <begin position="214"/>
        <end position="234"/>
    </location>
</feature>
<dbReference type="GO" id="GO:0005634">
    <property type="term" value="C:nucleus"/>
    <property type="evidence" value="ECO:0007669"/>
    <property type="project" value="InterPro"/>
</dbReference>
<organism evidence="5 6">
    <name type="scientific">Clunio marinus</name>
    <dbReference type="NCBI Taxonomy" id="568069"/>
    <lineage>
        <taxon>Eukaryota</taxon>
        <taxon>Metazoa</taxon>
        <taxon>Ecdysozoa</taxon>
        <taxon>Arthropoda</taxon>
        <taxon>Hexapoda</taxon>
        <taxon>Insecta</taxon>
        <taxon>Pterygota</taxon>
        <taxon>Neoptera</taxon>
        <taxon>Endopterygota</taxon>
        <taxon>Diptera</taxon>
        <taxon>Nematocera</taxon>
        <taxon>Chironomoidea</taxon>
        <taxon>Chironomidae</taxon>
        <taxon>Clunio</taxon>
    </lineage>
</organism>
<feature type="compositionally biased region" description="Low complexity" evidence="3">
    <location>
        <begin position="158"/>
        <end position="170"/>
    </location>
</feature>
<feature type="compositionally biased region" description="Basic and acidic residues" evidence="3">
    <location>
        <begin position="529"/>
        <end position="541"/>
    </location>
</feature>
<protein>
    <submittedName>
        <fullName evidence="5">CLUMA_CG000210, isoform A</fullName>
    </submittedName>
</protein>
<name>A0A1J1HG14_9DIPT</name>
<gene>
    <name evidence="5" type="ORF">CLUMA_CG000210</name>
</gene>
<feature type="region of interest" description="Disordered" evidence="3">
    <location>
        <begin position="647"/>
        <end position="678"/>
    </location>
</feature>
<dbReference type="OrthoDB" id="6123at2759"/>
<dbReference type="EMBL" id="CVRI01000001">
    <property type="protein sequence ID" value="CRK86348.1"/>
    <property type="molecule type" value="Genomic_DNA"/>
</dbReference>
<dbReference type="InterPro" id="IPR011515">
    <property type="entry name" value="Shugoshin_C"/>
</dbReference>
<reference evidence="5 6" key="1">
    <citation type="submission" date="2015-04" db="EMBL/GenBank/DDBJ databases">
        <authorList>
            <person name="Syromyatnikov M.Y."/>
            <person name="Popov V.N."/>
        </authorList>
    </citation>
    <scope>NUCLEOTIDE SEQUENCE [LARGE SCALE GENOMIC DNA]</scope>
</reference>
<feature type="compositionally biased region" description="Basic and acidic residues" evidence="3">
    <location>
        <begin position="119"/>
        <end position="142"/>
    </location>
</feature>
<accession>A0A1J1HG14</accession>
<keyword evidence="6" id="KW-1185">Reference proteome</keyword>
<feature type="region of interest" description="Disordered" evidence="3">
    <location>
        <begin position="66"/>
        <end position="92"/>
    </location>
</feature>
<feature type="region of interest" description="Disordered" evidence="3">
    <location>
        <begin position="451"/>
        <end position="470"/>
    </location>
</feature>
<dbReference type="Proteomes" id="UP000183832">
    <property type="component" value="Unassembled WGS sequence"/>
</dbReference>
<evidence type="ECO:0000256" key="1">
    <source>
        <dbReference type="ARBA" id="ARBA00010845"/>
    </source>
</evidence>
<feature type="compositionally biased region" description="Basic residues" evidence="3">
    <location>
        <begin position="202"/>
        <end position="213"/>
    </location>
</feature>
<dbReference type="GO" id="GO:0045132">
    <property type="term" value="P:meiotic chromosome segregation"/>
    <property type="evidence" value="ECO:0007669"/>
    <property type="project" value="InterPro"/>
</dbReference>
<feature type="compositionally biased region" description="Polar residues" evidence="3">
    <location>
        <begin position="481"/>
        <end position="512"/>
    </location>
</feature>
<keyword evidence="2" id="KW-0159">Chromosome partition</keyword>
<sequence length="731" mass="82657">MEETLKLISSGFDACQKAINDQEKDFDTVEARLRSYISKAKQVLIAKHALKPKKIQKIVPESLLEVSEDNREENGDLNEPRPSLHSSSENLRPLRTAKAKANQNLKEIPLNAKMRNEADSVVIKTERTDSDRESRSSLKENKAPSSKPRVSRDEGIQSSTETLSTLSRSNSVEIVAQKFELIDITVDNDLDKMPPPPIPAKKGGKKTRTKKQPNQHQQNLVEDQSEDSQPQLRITRSKIKKEKMSTDSVISQPSTSQQIENEKPSEVVNDEASGKTASTADVPAPVKKKEKKKYPLPILIKMEVDSPIKKSNEVKEVQNSVEPVKEAINIPENLSEPSCNETFNVVTEPKTAATPVMNETITIATATSGSAFVDNKNPHDSLMTEDNDDEENTSMDIPLSSLKSKTSPLPALKLKKNEVFNPYMSSPVKQKVQAFEKHAVQSATPEKFKTLPGKYKSGTPSKVPIFSSKTTPFTLPKSKKIVTTPSGTFLPVASTSGLKQPKQQMKKMNSQESLEDKKAQQIQANNQLLEEKRKAREEKQRQAQLQREALEREKREQALRQQQEREEKYRRIMQEKEEKLRMEALKKKLQKERQAQKLAEERSKKEAVAEVVNKDDSLHLKLQKQILMEKSEEMRKAEAKKNYCFDMLDTDDSTDDESHKPSKRPPPPSWSRKSARQPTIVSQSYISPNILDTLFSVKPISPDLREIFPSINPMKLARNSSAVWRTPPKKY</sequence>
<evidence type="ECO:0000313" key="6">
    <source>
        <dbReference type="Proteomes" id="UP000183832"/>
    </source>
</evidence>
<comment type="similarity">
    <text evidence="1">Belongs to the shugoshin family.</text>
</comment>
<feature type="domain" description="Shugoshin C-terminal" evidence="4">
    <location>
        <begin position="92"/>
        <end position="116"/>
    </location>
</feature>
<feature type="compositionally biased region" description="Basic and acidic residues" evidence="3">
    <location>
        <begin position="548"/>
        <end position="567"/>
    </location>
</feature>
<dbReference type="AlphaFoldDB" id="A0A1J1HG14"/>
<feature type="region of interest" description="Disordered" evidence="3">
    <location>
        <begin position="119"/>
        <end position="170"/>
    </location>
</feature>
<feature type="compositionally biased region" description="Acidic residues" evidence="3">
    <location>
        <begin position="383"/>
        <end position="393"/>
    </location>
</feature>
<feature type="region of interest" description="Disordered" evidence="3">
    <location>
        <begin position="477"/>
        <end position="567"/>
    </location>
</feature>
<feature type="region of interest" description="Disordered" evidence="3">
    <location>
        <begin position="371"/>
        <end position="403"/>
    </location>
</feature>
<evidence type="ECO:0000256" key="3">
    <source>
        <dbReference type="SAM" id="MobiDB-lite"/>
    </source>
</evidence>
<proteinExistence type="inferred from homology"/>
<dbReference type="Pfam" id="PF07557">
    <property type="entry name" value="Shugoshin_C"/>
    <property type="match status" value="1"/>
</dbReference>
<evidence type="ECO:0000313" key="5">
    <source>
        <dbReference type="EMBL" id="CRK86348.1"/>
    </source>
</evidence>